<name>A0A1F7I924_9BACT</name>
<keyword evidence="1" id="KW-1133">Transmembrane helix</keyword>
<evidence type="ECO:0000313" key="2">
    <source>
        <dbReference type="EMBL" id="OGK39849.1"/>
    </source>
</evidence>
<gene>
    <name evidence="2" type="ORF">A3A74_03080</name>
</gene>
<reference evidence="2 3" key="1">
    <citation type="journal article" date="2016" name="Nat. Commun.">
        <title>Thousands of microbial genomes shed light on interconnected biogeochemical processes in an aquifer system.</title>
        <authorList>
            <person name="Anantharaman K."/>
            <person name="Brown C.T."/>
            <person name="Hug L.A."/>
            <person name="Sharon I."/>
            <person name="Castelle C.J."/>
            <person name="Probst A.J."/>
            <person name="Thomas B.C."/>
            <person name="Singh A."/>
            <person name="Wilkins M.J."/>
            <person name="Karaoz U."/>
            <person name="Brodie E.L."/>
            <person name="Williams K.H."/>
            <person name="Hubbard S.S."/>
            <person name="Banfield J.F."/>
        </authorList>
    </citation>
    <scope>NUCLEOTIDE SEQUENCE [LARGE SCALE GENOMIC DNA]</scope>
</reference>
<comment type="caution">
    <text evidence="2">The sequence shown here is derived from an EMBL/GenBank/DDBJ whole genome shotgun (WGS) entry which is preliminary data.</text>
</comment>
<sequence>MQMHRGLESFIFSVVGGPLLAKSSTFILHMKELGEYNNMLNTHQGNQSAPAVIRQIHWVQSAGNLDIEVAPYSFILNFPSDPVVHLLQIAGLATVYFGDRAHSQTNSVKEKVIRNLTMLLTSSSALLAPEIVKQFLHRVSTDSPVWMTGPEIAILGMALVGLAYYSNNIRNSVKEKKRNNLRIALGRKI</sequence>
<feature type="transmembrane region" description="Helical" evidence="1">
    <location>
        <begin position="152"/>
        <end position="169"/>
    </location>
</feature>
<evidence type="ECO:0000256" key="1">
    <source>
        <dbReference type="SAM" id="Phobius"/>
    </source>
</evidence>
<keyword evidence="1" id="KW-0812">Transmembrane</keyword>
<proteinExistence type="predicted"/>
<accession>A0A1F7I924</accession>
<keyword evidence="1" id="KW-0472">Membrane</keyword>
<dbReference type="EMBL" id="MGAF01000043">
    <property type="protein sequence ID" value="OGK39849.1"/>
    <property type="molecule type" value="Genomic_DNA"/>
</dbReference>
<organism evidence="2 3">
    <name type="scientific">Candidatus Roizmanbacteria bacterium RIFCSPLOWO2_01_FULL_35_13</name>
    <dbReference type="NCBI Taxonomy" id="1802055"/>
    <lineage>
        <taxon>Bacteria</taxon>
        <taxon>Candidatus Roizmaniibacteriota</taxon>
    </lineage>
</organism>
<evidence type="ECO:0000313" key="3">
    <source>
        <dbReference type="Proteomes" id="UP000179270"/>
    </source>
</evidence>
<protein>
    <submittedName>
        <fullName evidence="2">Uncharacterized protein</fullName>
    </submittedName>
</protein>
<dbReference type="AlphaFoldDB" id="A0A1F7I924"/>
<dbReference type="Proteomes" id="UP000179270">
    <property type="component" value="Unassembled WGS sequence"/>
</dbReference>